<dbReference type="PANTHER" id="PTHR30055">
    <property type="entry name" value="HTH-TYPE TRANSCRIPTIONAL REGULATOR RUTR"/>
    <property type="match status" value="1"/>
</dbReference>
<gene>
    <name evidence="4" type="ORF">SAMN05216421_0899</name>
</gene>
<reference evidence="5" key="1">
    <citation type="submission" date="2016-10" db="EMBL/GenBank/DDBJ databases">
        <authorList>
            <person name="Varghese N."/>
            <person name="Submissions S."/>
        </authorList>
    </citation>
    <scope>NUCLEOTIDE SEQUENCE [LARGE SCALE GENOMIC DNA]</scope>
    <source>
        <strain evidence="5">NRRL B-51270</strain>
    </source>
</reference>
<evidence type="ECO:0000256" key="1">
    <source>
        <dbReference type="ARBA" id="ARBA00023125"/>
    </source>
</evidence>
<dbReference type="InterPro" id="IPR009057">
    <property type="entry name" value="Homeodomain-like_sf"/>
</dbReference>
<dbReference type="STRING" id="487184.SAMN05216421_0899"/>
<accession>A0A1H1PET2</accession>
<protein>
    <submittedName>
        <fullName evidence="4">Transcriptional regulator, TetR family</fullName>
    </submittedName>
</protein>
<dbReference type="AlphaFoldDB" id="A0A1H1PET2"/>
<dbReference type="PROSITE" id="PS50977">
    <property type="entry name" value="HTH_TETR_2"/>
    <property type="match status" value="1"/>
</dbReference>
<dbReference type="EMBL" id="LT629736">
    <property type="protein sequence ID" value="SDS09627.1"/>
    <property type="molecule type" value="Genomic_DNA"/>
</dbReference>
<dbReference type="OrthoDB" id="9816320at2"/>
<evidence type="ECO:0000259" key="3">
    <source>
        <dbReference type="PROSITE" id="PS50977"/>
    </source>
</evidence>
<dbReference type="InterPro" id="IPR050109">
    <property type="entry name" value="HTH-type_TetR-like_transc_reg"/>
</dbReference>
<keyword evidence="5" id="KW-1185">Reference proteome</keyword>
<feature type="domain" description="HTH tetR-type" evidence="3">
    <location>
        <begin position="22"/>
        <end position="82"/>
    </location>
</feature>
<keyword evidence="1 2" id="KW-0238">DNA-binding</keyword>
<dbReference type="InterPro" id="IPR001647">
    <property type="entry name" value="HTH_TetR"/>
</dbReference>
<evidence type="ECO:0000313" key="5">
    <source>
        <dbReference type="Proteomes" id="UP000243207"/>
    </source>
</evidence>
<organism evidence="4 5">
    <name type="scientific">Halopseudomonas xinjiangensis</name>
    <dbReference type="NCBI Taxonomy" id="487184"/>
    <lineage>
        <taxon>Bacteria</taxon>
        <taxon>Pseudomonadati</taxon>
        <taxon>Pseudomonadota</taxon>
        <taxon>Gammaproteobacteria</taxon>
        <taxon>Pseudomonadales</taxon>
        <taxon>Pseudomonadaceae</taxon>
        <taxon>Halopseudomonas</taxon>
    </lineage>
</organism>
<sequence>MQKTPPETKLKPLKRPSQARAKATVQAIFDTYVRIWQRDGWERITTRAIALECGIGVGTLYEYFPNKMALHSGYIRYCIESLIRCVDEAAIQPVGLPWEERIHRLLQRVCGVERSGLPWFHPKLLDLEPALAELKHQQRAHEEFMQLWHRVFDACDDLPCSVSPQTIEALHLAVWGGRRYALLLQLESDETAAWANEMERLCRAAILVHA</sequence>
<dbReference type="SUPFAM" id="SSF46689">
    <property type="entry name" value="Homeodomain-like"/>
    <property type="match status" value="1"/>
</dbReference>
<dbReference type="RefSeq" id="WP_093392026.1">
    <property type="nucleotide sequence ID" value="NZ_LT629736.1"/>
</dbReference>
<name>A0A1H1PET2_9GAMM</name>
<dbReference type="Proteomes" id="UP000243207">
    <property type="component" value="Chromosome I"/>
</dbReference>
<dbReference type="GO" id="GO:0003700">
    <property type="term" value="F:DNA-binding transcription factor activity"/>
    <property type="evidence" value="ECO:0007669"/>
    <property type="project" value="TreeGrafter"/>
</dbReference>
<evidence type="ECO:0000256" key="2">
    <source>
        <dbReference type="PROSITE-ProRule" id="PRU00335"/>
    </source>
</evidence>
<dbReference type="Pfam" id="PF00440">
    <property type="entry name" value="TetR_N"/>
    <property type="match status" value="1"/>
</dbReference>
<feature type="DNA-binding region" description="H-T-H motif" evidence="2">
    <location>
        <begin position="45"/>
        <end position="64"/>
    </location>
</feature>
<dbReference type="PANTHER" id="PTHR30055:SF226">
    <property type="entry name" value="HTH-TYPE TRANSCRIPTIONAL REGULATOR PKSA"/>
    <property type="match status" value="1"/>
</dbReference>
<dbReference type="Gene3D" id="1.10.357.10">
    <property type="entry name" value="Tetracycline Repressor, domain 2"/>
    <property type="match status" value="1"/>
</dbReference>
<evidence type="ECO:0000313" key="4">
    <source>
        <dbReference type="EMBL" id="SDS09627.1"/>
    </source>
</evidence>
<proteinExistence type="predicted"/>
<dbReference type="GO" id="GO:0000976">
    <property type="term" value="F:transcription cis-regulatory region binding"/>
    <property type="evidence" value="ECO:0007669"/>
    <property type="project" value="TreeGrafter"/>
</dbReference>